<dbReference type="SMART" id="SM00248">
    <property type="entry name" value="ANK"/>
    <property type="match status" value="3"/>
</dbReference>
<dbReference type="PANTHER" id="PTHR13370:SF3">
    <property type="entry name" value="TRNA (GUANINE(10)-N2)-METHYLTRANSFERASE HOMOLOG"/>
    <property type="match status" value="1"/>
</dbReference>
<evidence type="ECO:0000256" key="13">
    <source>
        <dbReference type="ARBA" id="ARBA00067484"/>
    </source>
</evidence>
<feature type="domain" description="Ribosomal RNA large subunit methyltransferase K/L-like methyltransferase" evidence="17">
    <location>
        <begin position="241"/>
        <end position="372"/>
    </location>
</feature>
<comment type="similarity">
    <text evidence="16">Belongs to the class I-like SAM-binding methyltransferase superfamily. TRM11 methyltransferase family.</text>
</comment>
<accession>A0AA88LL90</accession>
<gene>
    <name evidence="19" type="ORF">QYM36_000656</name>
</gene>
<dbReference type="GO" id="GO:0005737">
    <property type="term" value="C:cytoplasm"/>
    <property type="evidence" value="ECO:0007669"/>
    <property type="project" value="UniProtKB-SubCell"/>
</dbReference>
<keyword evidence="5 16" id="KW-0808">Transferase</keyword>
<sequence length="738" mass="83733">MRISLLINCIPRRCNLQVLGNVPMPSDTLQNSFKRPWTPGPIRDGLLTLRANLMRCGCLLDWRLRIGGLLGHTTWKEMMAIIQLFDIPAKFVEVPGEAPWVLLELPCESYAKRILSRTVLVRHCVEVWSKARQREELHSYMKKIPDEVLNRWRSPGVSFKIDVEPFNKNYSIKEKVGIIEEFSYLDFKGPVNLKSPDCHLYYFEYYGLNPNNIPDHPYNSFFGRLIGTGQRRLLHELSLKTRKFIGNTTMDPQLALVMANLACVSPCSLVLDPFVGTGSLLVSCAKFGAYVVGTDIDYLTIHGKSKPTRAKQIQREADERISANMSQYGMNSQLIDAFVADASRSVWRDGLRFNAIVTDPPYGIREGSSKVGSKKRYKVPAECLDKHHPSKVQYSLENVLIDLLKFAGRHLELHGRLVFWLPVYRADYSEDILPQHPCLKLIANCEQPLASHTSRRLIVMEKMAEPKDPEDEKVFVHESHSSFAKKYFQGLDSPVPTPSVKRGKRGQGLANPVENDAVVYISKALDNCVSIFYGSVTGDQKMHCSYAYGNVFYLKLLQILHVRISLMIFYSNPELRKSLDPNATFGEHLYHYTALHYAAQYGMKHLLRIFLNDLQGNPNKRNLFNETALHLICKAPLEKAQVSVERKIDCMNILLQWRGTTITDNLELEKIDLLALDKNGNSGLHLAAAAGYNELVDILVNNNAPLFIENAERLTAADLASRNHHDSIALFLESKMVF</sequence>
<organism evidence="19 20">
    <name type="scientific">Artemia franciscana</name>
    <name type="common">Brine shrimp</name>
    <name type="synonym">Artemia sanfranciscana</name>
    <dbReference type="NCBI Taxonomy" id="6661"/>
    <lineage>
        <taxon>Eukaryota</taxon>
        <taxon>Metazoa</taxon>
        <taxon>Ecdysozoa</taxon>
        <taxon>Arthropoda</taxon>
        <taxon>Crustacea</taxon>
        <taxon>Branchiopoda</taxon>
        <taxon>Anostraca</taxon>
        <taxon>Artemiidae</taxon>
        <taxon>Artemia</taxon>
    </lineage>
</organism>
<dbReference type="InterPro" id="IPR016691">
    <property type="entry name" value="TRMT11"/>
</dbReference>
<dbReference type="Pfam" id="PF13857">
    <property type="entry name" value="Ank_5"/>
    <property type="match status" value="1"/>
</dbReference>
<keyword evidence="8 16" id="KW-0694">RNA-binding</keyword>
<keyword evidence="2" id="KW-0963">Cytoplasm</keyword>
<comment type="catalytic activity">
    <reaction evidence="9">
        <text>guanosine(10) in tRNA + S-adenosyl-L-methionine = N(2)-methylguanosine(10) in tRNA + S-adenosyl-L-homocysteine + H(+)</text>
        <dbReference type="Rhea" id="RHEA:43128"/>
        <dbReference type="Rhea" id="RHEA-COMP:10355"/>
        <dbReference type="Rhea" id="RHEA-COMP:10357"/>
        <dbReference type="ChEBI" id="CHEBI:15378"/>
        <dbReference type="ChEBI" id="CHEBI:57856"/>
        <dbReference type="ChEBI" id="CHEBI:59789"/>
        <dbReference type="ChEBI" id="CHEBI:74269"/>
        <dbReference type="ChEBI" id="CHEBI:74481"/>
        <dbReference type="EC" id="2.1.1.214"/>
    </reaction>
    <physiologicalReaction direction="left-to-right" evidence="9">
        <dbReference type="Rhea" id="RHEA:43129"/>
    </physiologicalReaction>
</comment>
<evidence type="ECO:0000256" key="6">
    <source>
        <dbReference type="ARBA" id="ARBA00022691"/>
    </source>
</evidence>
<dbReference type="InterPro" id="IPR002110">
    <property type="entry name" value="Ankyrin_rpt"/>
</dbReference>
<proteinExistence type="inferred from homology"/>
<protein>
    <recommendedName>
        <fullName evidence="13">tRNA (guanine(10)-N(2))-methyltransferase TRMT11</fullName>
        <ecNumber evidence="12">2.1.1.214</ecNumber>
    </recommendedName>
    <alternativeName>
        <fullName evidence="14">tRNA methyltransferase 11 homolog</fullName>
    </alternativeName>
</protein>
<evidence type="ECO:0000256" key="5">
    <source>
        <dbReference type="ARBA" id="ARBA00022679"/>
    </source>
</evidence>
<dbReference type="Proteomes" id="UP001187531">
    <property type="component" value="Unassembled WGS sequence"/>
</dbReference>
<dbReference type="Pfam" id="PF01170">
    <property type="entry name" value="UPF0020"/>
    <property type="match status" value="1"/>
</dbReference>
<dbReference type="Gene3D" id="3.40.50.150">
    <property type="entry name" value="Vaccinia Virus protein VP39"/>
    <property type="match status" value="1"/>
</dbReference>
<dbReference type="Pfam" id="PF00023">
    <property type="entry name" value="Ank"/>
    <property type="match status" value="1"/>
</dbReference>
<dbReference type="PROSITE" id="PS00092">
    <property type="entry name" value="N6_MTASE"/>
    <property type="match status" value="1"/>
</dbReference>
<dbReference type="PROSITE" id="PS50088">
    <property type="entry name" value="ANK_REPEAT"/>
    <property type="match status" value="1"/>
</dbReference>
<evidence type="ECO:0000259" key="17">
    <source>
        <dbReference type="Pfam" id="PF01170"/>
    </source>
</evidence>
<dbReference type="EC" id="2.1.1.214" evidence="12"/>
<comment type="subunit">
    <text evidence="11">Part of the heterodimeric TRMT11-TRM112 methyltransferase complex; this complex forms an active tRNA methyltransferase, where TRMT112 acts as an activator of the catalytic subunit TRMT11.</text>
</comment>
<evidence type="ECO:0000313" key="20">
    <source>
        <dbReference type="Proteomes" id="UP001187531"/>
    </source>
</evidence>
<dbReference type="GO" id="GO:0008033">
    <property type="term" value="P:tRNA processing"/>
    <property type="evidence" value="ECO:0007669"/>
    <property type="project" value="UniProtKB-UniRule"/>
</dbReference>
<comment type="subcellular location">
    <subcellularLocation>
        <location evidence="1">Cytoplasm</location>
    </subcellularLocation>
</comment>
<dbReference type="InterPro" id="IPR059073">
    <property type="entry name" value="TRMT11_N"/>
</dbReference>
<dbReference type="PROSITE" id="PS50297">
    <property type="entry name" value="ANK_REP_REGION"/>
    <property type="match status" value="1"/>
</dbReference>
<evidence type="ECO:0000256" key="16">
    <source>
        <dbReference type="PROSITE-ProRule" id="PRU00959"/>
    </source>
</evidence>
<dbReference type="InterPro" id="IPR000241">
    <property type="entry name" value="RlmKL-like_Mtase"/>
</dbReference>
<evidence type="ECO:0000256" key="3">
    <source>
        <dbReference type="ARBA" id="ARBA00022555"/>
    </source>
</evidence>
<keyword evidence="20" id="KW-1185">Reference proteome</keyword>
<reference evidence="19" key="1">
    <citation type="submission" date="2023-07" db="EMBL/GenBank/DDBJ databases">
        <title>Chromosome-level genome assembly of Artemia franciscana.</title>
        <authorList>
            <person name="Jo E."/>
        </authorList>
    </citation>
    <scope>NUCLEOTIDE SEQUENCE</scope>
    <source>
        <tissue evidence="19">Whole body</tissue>
    </source>
</reference>
<evidence type="ECO:0000256" key="4">
    <source>
        <dbReference type="ARBA" id="ARBA00022603"/>
    </source>
</evidence>
<dbReference type="GO" id="GO:0000049">
    <property type="term" value="F:tRNA binding"/>
    <property type="evidence" value="ECO:0007669"/>
    <property type="project" value="UniProtKB-UniRule"/>
</dbReference>
<evidence type="ECO:0000313" key="19">
    <source>
        <dbReference type="EMBL" id="KAK2726270.1"/>
    </source>
</evidence>
<keyword evidence="3 16" id="KW-0820">tRNA-binding</keyword>
<evidence type="ECO:0000259" key="18">
    <source>
        <dbReference type="Pfam" id="PF25904"/>
    </source>
</evidence>
<comment type="function">
    <text evidence="10">Catalytic subunit of the TRMT11-TRM112 methyltransferase complex, that specifically mediates the S-adenosyl-L-methionine-dependent N(2)-methylation of guanosine nucleotide at position 10 (m2G10) in tRNAs. This is one of the major tRNA (guanine-N(2))-methyltransferases.</text>
</comment>
<keyword evidence="6 16" id="KW-0949">S-adenosyl-L-methionine</keyword>
<dbReference type="SUPFAM" id="SSF48403">
    <property type="entry name" value="Ankyrin repeat"/>
    <property type="match status" value="1"/>
</dbReference>
<evidence type="ECO:0000256" key="1">
    <source>
        <dbReference type="ARBA" id="ARBA00004496"/>
    </source>
</evidence>
<comment type="caution">
    <text evidence="19">The sequence shown here is derived from an EMBL/GenBank/DDBJ whole genome shotgun (WGS) entry which is preliminary data.</text>
</comment>
<evidence type="ECO:0000256" key="7">
    <source>
        <dbReference type="ARBA" id="ARBA00022694"/>
    </source>
</evidence>
<dbReference type="Pfam" id="PF25904">
    <property type="entry name" value="Tmrp11_N"/>
    <property type="match status" value="1"/>
</dbReference>
<dbReference type="SUPFAM" id="SSF53335">
    <property type="entry name" value="S-adenosyl-L-methionine-dependent methyltransferases"/>
    <property type="match status" value="1"/>
</dbReference>
<evidence type="ECO:0000256" key="11">
    <source>
        <dbReference type="ARBA" id="ARBA00065434"/>
    </source>
</evidence>
<feature type="domain" description="tRNA (guanine(10)-N(2))-methyltransferase TRMT11 N-terminal" evidence="18">
    <location>
        <begin position="77"/>
        <end position="231"/>
    </location>
</feature>
<evidence type="ECO:0000256" key="8">
    <source>
        <dbReference type="ARBA" id="ARBA00022884"/>
    </source>
</evidence>
<evidence type="ECO:0000256" key="12">
    <source>
        <dbReference type="ARBA" id="ARBA00066937"/>
    </source>
</evidence>
<dbReference type="InterPro" id="IPR002052">
    <property type="entry name" value="DNA_methylase_N6_adenine_CS"/>
</dbReference>
<evidence type="ECO:0000256" key="9">
    <source>
        <dbReference type="ARBA" id="ARBA00050985"/>
    </source>
</evidence>
<name>A0AA88LL90_ARTSF</name>
<feature type="repeat" description="ANK" evidence="15">
    <location>
        <begin position="679"/>
        <end position="711"/>
    </location>
</feature>
<dbReference type="InterPro" id="IPR036770">
    <property type="entry name" value="Ankyrin_rpt-contain_sf"/>
</dbReference>
<keyword evidence="7 16" id="KW-0819">tRNA processing</keyword>
<keyword evidence="4 16" id="KW-0489">Methyltransferase</keyword>
<evidence type="ECO:0000256" key="2">
    <source>
        <dbReference type="ARBA" id="ARBA00022490"/>
    </source>
</evidence>
<feature type="non-terminal residue" evidence="19">
    <location>
        <position position="738"/>
    </location>
</feature>
<dbReference type="InterPro" id="IPR029063">
    <property type="entry name" value="SAM-dependent_MTases_sf"/>
</dbReference>
<evidence type="ECO:0000256" key="10">
    <source>
        <dbReference type="ARBA" id="ARBA00056270"/>
    </source>
</evidence>
<evidence type="ECO:0000256" key="14">
    <source>
        <dbReference type="ARBA" id="ARBA00075308"/>
    </source>
</evidence>
<dbReference type="PROSITE" id="PS51627">
    <property type="entry name" value="SAM_MT_TRM11"/>
    <property type="match status" value="1"/>
</dbReference>
<dbReference type="GO" id="GO:0032259">
    <property type="term" value="P:methylation"/>
    <property type="evidence" value="ECO:0007669"/>
    <property type="project" value="UniProtKB-UniRule"/>
</dbReference>
<dbReference type="GO" id="GO:0160102">
    <property type="term" value="F:tRNA (guanine(10)-N2)-methyltransferase activity"/>
    <property type="evidence" value="ECO:0007669"/>
    <property type="project" value="UniProtKB-EC"/>
</dbReference>
<dbReference type="PANTHER" id="PTHR13370">
    <property type="entry name" value="RNA METHYLASE-RELATED"/>
    <property type="match status" value="1"/>
</dbReference>
<dbReference type="AlphaFoldDB" id="A0AA88LL90"/>
<dbReference type="GO" id="GO:0043527">
    <property type="term" value="C:tRNA methyltransferase complex"/>
    <property type="evidence" value="ECO:0007669"/>
    <property type="project" value="UniProtKB-ARBA"/>
</dbReference>
<dbReference type="Gene3D" id="1.25.40.20">
    <property type="entry name" value="Ankyrin repeat-containing domain"/>
    <property type="match status" value="1"/>
</dbReference>
<evidence type="ECO:0000256" key="15">
    <source>
        <dbReference type="PROSITE-ProRule" id="PRU00023"/>
    </source>
</evidence>
<dbReference type="EMBL" id="JAVRJZ010000002">
    <property type="protein sequence ID" value="KAK2726270.1"/>
    <property type="molecule type" value="Genomic_DNA"/>
</dbReference>
<keyword evidence="15" id="KW-0040">ANK repeat</keyword>